<protein>
    <submittedName>
        <fullName evidence="1">Uncharacterized protein</fullName>
    </submittedName>
</protein>
<dbReference type="AlphaFoldDB" id="A0A078AWB6"/>
<gene>
    <name evidence="1" type="primary">Contig1475.g1609</name>
    <name evidence="1" type="ORF">STYLEM_15460</name>
</gene>
<evidence type="ECO:0000313" key="1">
    <source>
        <dbReference type="EMBL" id="CDW86366.1"/>
    </source>
</evidence>
<dbReference type="SUPFAM" id="SSF56784">
    <property type="entry name" value="HAD-like"/>
    <property type="match status" value="1"/>
</dbReference>
<proteinExistence type="predicted"/>
<dbReference type="PANTHER" id="PTHR38899:SF1">
    <property type="entry name" value="PROTEIN KINASE"/>
    <property type="match status" value="1"/>
</dbReference>
<reference evidence="1 2" key="1">
    <citation type="submission" date="2014-06" db="EMBL/GenBank/DDBJ databases">
        <authorList>
            <person name="Swart Estienne"/>
        </authorList>
    </citation>
    <scope>NUCLEOTIDE SEQUENCE [LARGE SCALE GENOMIC DNA]</scope>
    <source>
        <strain evidence="1 2">130c</strain>
    </source>
</reference>
<accession>A0A078AWB6</accession>
<dbReference type="EMBL" id="CCKQ01014583">
    <property type="protein sequence ID" value="CDW86366.1"/>
    <property type="molecule type" value="Genomic_DNA"/>
</dbReference>
<sequence length="478" mass="54362">MGQKPARQKQIKICKIVTILPRNSDTNLSYTEDPLNDSLKNNQTTYKGAFIGIAGDFNFKSNDNHKINSSRTIIDRKFSDQTYDLGLNNNGRKNYMNKLGFMSKKQPSLLYIDKGHQDATIAQSFMVNSSQNDLNDSKSNNSTAAQIDSTKKFTRTSTLVIHARKQSELQKVDEKIEITTPIGSQKEMYVNENHIEQSLEEACESKSAPKDLMQGSAILTPGDDQPLEKEQVVESFQIPDSDGFALDFIQKNRTGDSIRRNFLSKLTYQKIWLTPLEKPKLHESAIIFDWDDTLLCTSFINPSGVYEHVELSSVIWQHIRLLESTSAKMLNLSLNYGKTFIITNAAEGWVQFSAQKFMPSLVPILEKITIISARTKYEPHFPGDVTKWKLNAFLETQNNLDEALITNIIALGDSMMEIDAAHHLAMKFQKALIKTVKFREFPKPNELVKQLNLVIQKFDEICNSPKNLTIRLEKKQNN</sequence>
<dbReference type="Proteomes" id="UP000039865">
    <property type="component" value="Unassembled WGS sequence"/>
</dbReference>
<name>A0A078AWB6_STYLE</name>
<keyword evidence="2" id="KW-1185">Reference proteome</keyword>
<organism evidence="1 2">
    <name type="scientific">Stylonychia lemnae</name>
    <name type="common">Ciliate</name>
    <dbReference type="NCBI Taxonomy" id="5949"/>
    <lineage>
        <taxon>Eukaryota</taxon>
        <taxon>Sar</taxon>
        <taxon>Alveolata</taxon>
        <taxon>Ciliophora</taxon>
        <taxon>Intramacronucleata</taxon>
        <taxon>Spirotrichea</taxon>
        <taxon>Stichotrichia</taxon>
        <taxon>Sporadotrichida</taxon>
        <taxon>Oxytrichidae</taxon>
        <taxon>Stylonychinae</taxon>
        <taxon>Stylonychia</taxon>
    </lineage>
</organism>
<dbReference type="OrthoDB" id="166018at2759"/>
<dbReference type="PANTHER" id="PTHR38899">
    <property type="entry name" value="DOMAIN OOKINETE PROTEIN, PUTATIVE-RELATED"/>
    <property type="match status" value="1"/>
</dbReference>
<evidence type="ECO:0000313" key="2">
    <source>
        <dbReference type="Proteomes" id="UP000039865"/>
    </source>
</evidence>
<dbReference type="InterPro" id="IPR036412">
    <property type="entry name" value="HAD-like_sf"/>
</dbReference>
<dbReference type="InParanoid" id="A0A078AWB6"/>